<comment type="caution">
    <text evidence="6">The sequence shown here is derived from an EMBL/GenBank/DDBJ whole genome shotgun (WGS) entry which is preliminary data.</text>
</comment>
<evidence type="ECO:0000256" key="3">
    <source>
        <dbReference type="ARBA" id="ARBA00022989"/>
    </source>
</evidence>
<feature type="transmembrane region" description="Helical" evidence="5">
    <location>
        <begin position="432"/>
        <end position="451"/>
    </location>
</feature>
<comment type="subcellular location">
    <subcellularLocation>
        <location evidence="1">Membrane</location>
        <topology evidence="1">Multi-pass membrane protein</topology>
    </subcellularLocation>
</comment>
<organism evidence="6 7">
    <name type="scientific">Bifiguratus adelaidae</name>
    <dbReference type="NCBI Taxonomy" id="1938954"/>
    <lineage>
        <taxon>Eukaryota</taxon>
        <taxon>Fungi</taxon>
        <taxon>Fungi incertae sedis</taxon>
        <taxon>Mucoromycota</taxon>
        <taxon>Mucoromycotina</taxon>
        <taxon>Endogonomycetes</taxon>
        <taxon>Endogonales</taxon>
        <taxon>Endogonales incertae sedis</taxon>
        <taxon>Bifiguratus</taxon>
    </lineage>
</organism>
<keyword evidence="2 5" id="KW-0812">Transmembrane</keyword>
<reference evidence="6 7" key="1">
    <citation type="journal article" date="2017" name="Mycologia">
        <title>Bifiguratus adelaidae, gen. et sp. nov., a new member of Mucoromycotina in endophytic and soil-dwelling habitats.</title>
        <authorList>
            <person name="Torres-Cruz T.J."/>
            <person name="Billingsley Tobias T.L."/>
            <person name="Almatruk M."/>
            <person name="Hesse C."/>
            <person name="Kuske C.R."/>
            <person name="Desiro A."/>
            <person name="Benucci G.M."/>
            <person name="Bonito G."/>
            <person name="Stajich J.E."/>
            <person name="Dunlap C."/>
            <person name="Arnold A.E."/>
            <person name="Porras-Alfaro A."/>
        </authorList>
    </citation>
    <scope>NUCLEOTIDE SEQUENCE [LARGE SCALE GENOMIC DNA]</scope>
    <source>
        <strain evidence="6 7">AZ0501</strain>
    </source>
</reference>
<dbReference type="Proteomes" id="UP000242875">
    <property type="component" value="Unassembled WGS sequence"/>
</dbReference>
<keyword evidence="4 5" id="KW-0472">Membrane</keyword>
<accession>A0A261XTC6</accession>
<evidence type="ECO:0000256" key="4">
    <source>
        <dbReference type="ARBA" id="ARBA00023136"/>
    </source>
</evidence>
<evidence type="ECO:0000256" key="2">
    <source>
        <dbReference type="ARBA" id="ARBA00022692"/>
    </source>
</evidence>
<dbReference type="GO" id="GO:0046873">
    <property type="term" value="F:metal ion transmembrane transporter activity"/>
    <property type="evidence" value="ECO:0007669"/>
    <property type="project" value="InterPro"/>
</dbReference>
<dbReference type="EMBL" id="MVBO01000285">
    <property type="protein sequence ID" value="OZJ01616.1"/>
    <property type="molecule type" value="Genomic_DNA"/>
</dbReference>
<dbReference type="OrthoDB" id="448280at2759"/>
<name>A0A261XTC6_9FUNG</name>
<keyword evidence="3 5" id="KW-1133">Transmembrane helix</keyword>
<evidence type="ECO:0000256" key="1">
    <source>
        <dbReference type="ARBA" id="ARBA00004141"/>
    </source>
</evidence>
<dbReference type="AlphaFoldDB" id="A0A261XTC6"/>
<dbReference type="InterPro" id="IPR003689">
    <property type="entry name" value="ZIP"/>
</dbReference>
<evidence type="ECO:0000313" key="7">
    <source>
        <dbReference type="Proteomes" id="UP000242875"/>
    </source>
</evidence>
<protein>
    <submittedName>
        <fullName evidence="6">Uncharacterized protein</fullName>
    </submittedName>
</protein>
<keyword evidence="7" id="KW-1185">Reference proteome</keyword>
<gene>
    <name evidence="6" type="ORF">BZG36_05383</name>
</gene>
<dbReference type="GO" id="GO:0016020">
    <property type="term" value="C:membrane"/>
    <property type="evidence" value="ECO:0007669"/>
    <property type="project" value="UniProtKB-SubCell"/>
</dbReference>
<sequence>MAILKFSKDIATKQHVSTFQGTQAECLTSTLPPLQANFAPSTQEVRDAEYVVLIYCAHQKHSHRCHRLVPYLYFVDALDEAKSVGEGNDPQDQGSLDDCLKQLQAPNKFARYAAMERSVNTLPQVPQRYRKAVKDGQQVTDADPDIAIGCIVFDVLRGYGKFWLEHPEHEEETSMSLWLLLDIYKCQDVLRSFDLSVSDTDAILRACEKSLTIEQCLYGSNIVTVRRCLEVFSFQAQQVSSIQGASALYISLIPYAMYIASNLHMSDLSGWCSSDHCEFVHADSSAPKQLACEFDAECLRKLLGLHVGLANRVVTLAVDSEDKLCQKDSQDIVEFIQFFIDAISKPASKYAMKQVVDICSQEDACIQQLMLYYINLALQTQKVIPDTPEPAQSLCAIAQAHELHQHVLDAQNNGSGTLTDQCGSTVIQDYNMPLRIGSFFIILGTSSLGIFSPMLFDRLKGHAMFTAIKNRILMFAKFFGTGVILATAFIHMLPSAFSSFSSPCLPSGWNVYGAWAGLF</sequence>
<dbReference type="Pfam" id="PF02535">
    <property type="entry name" value="Zip"/>
    <property type="match status" value="1"/>
</dbReference>
<feature type="non-terminal residue" evidence="6">
    <location>
        <position position="519"/>
    </location>
</feature>
<evidence type="ECO:0000256" key="5">
    <source>
        <dbReference type="SAM" id="Phobius"/>
    </source>
</evidence>
<evidence type="ECO:0000313" key="6">
    <source>
        <dbReference type="EMBL" id="OZJ01616.1"/>
    </source>
</evidence>
<proteinExistence type="predicted"/>
<feature type="transmembrane region" description="Helical" evidence="5">
    <location>
        <begin position="472"/>
        <end position="493"/>
    </location>
</feature>